<proteinExistence type="predicted"/>
<dbReference type="AlphaFoldDB" id="A0A6S7AYJ0"/>
<dbReference type="Pfam" id="PF00535">
    <property type="entry name" value="Glycos_transf_2"/>
    <property type="match status" value="1"/>
</dbReference>
<dbReference type="InterPro" id="IPR001173">
    <property type="entry name" value="Glyco_trans_2-like"/>
</dbReference>
<dbReference type="SUPFAM" id="SSF53448">
    <property type="entry name" value="Nucleotide-diphospho-sugar transferases"/>
    <property type="match status" value="1"/>
</dbReference>
<dbReference type="CDD" id="cd00761">
    <property type="entry name" value="Glyco_tranf_GTA_type"/>
    <property type="match status" value="1"/>
</dbReference>
<protein>
    <recommendedName>
        <fullName evidence="1">Glycosyltransferase 2-like domain-containing protein</fullName>
    </recommendedName>
</protein>
<dbReference type="InterPro" id="IPR050834">
    <property type="entry name" value="Glycosyltransf_2"/>
</dbReference>
<sequence length="318" mass="35012">MNSPLVTAVIPTYRRATMVRHAVETVLAQDYPALEVIVVDDNTDPDEQRGVREALANLGENVIVIPNARSKGACGARNTGILRARGEFIAFLDDDDLWLPRKIREQVALLERTPYVAALCHYIDVDVEFNHARRCRPSTPVLTRTQALGGECPTSTSLALVKKAVLVEAGLFDETLPSFQDFDMWLRCLAFGDFGYVDEAHVTFVQHGGERTSVNLKRRLAGLAAIEQKWGAEMNAHIDFAAFKQRVIVDALIANGKARLGAHYFKALDFFARALIADRGSKRTAFWLAIGLLGGRGGKALYGRLLGVRHVETVAVNA</sequence>
<dbReference type="Gene3D" id="3.90.550.10">
    <property type="entry name" value="Spore Coat Polysaccharide Biosynthesis Protein SpsA, Chain A"/>
    <property type="match status" value="1"/>
</dbReference>
<dbReference type="RefSeq" id="WP_175103954.1">
    <property type="nucleotide sequence ID" value="NZ_CADIKM010000004.1"/>
</dbReference>
<reference evidence="2 3" key="1">
    <citation type="submission" date="2020-04" db="EMBL/GenBank/DDBJ databases">
        <authorList>
            <person name="De Canck E."/>
        </authorList>
    </citation>
    <scope>NUCLEOTIDE SEQUENCE [LARGE SCALE GENOMIC DNA]</scope>
    <source>
        <strain evidence="2 3">LMG 28138</strain>
    </source>
</reference>
<dbReference type="PANTHER" id="PTHR43685:SF11">
    <property type="entry name" value="GLYCOSYLTRANSFERASE TAGX-RELATED"/>
    <property type="match status" value="1"/>
</dbReference>
<dbReference type="InterPro" id="IPR029044">
    <property type="entry name" value="Nucleotide-diphossugar_trans"/>
</dbReference>
<dbReference type="Proteomes" id="UP000494115">
    <property type="component" value="Unassembled WGS sequence"/>
</dbReference>
<feature type="domain" description="Glycosyltransferase 2-like" evidence="1">
    <location>
        <begin position="8"/>
        <end position="138"/>
    </location>
</feature>
<dbReference type="PANTHER" id="PTHR43685">
    <property type="entry name" value="GLYCOSYLTRANSFERASE"/>
    <property type="match status" value="1"/>
</dbReference>
<evidence type="ECO:0000259" key="1">
    <source>
        <dbReference type="Pfam" id="PF00535"/>
    </source>
</evidence>
<keyword evidence="3" id="KW-1185">Reference proteome</keyword>
<dbReference type="EMBL" id="CADIKM010000004">
    <property type="protein sequence ID" value="CAB3781800.1"/>
    <property type="molecule type" value="Genomic_DNA"/>
</dbReference>
<gene>
    <name evidence="2" type="ORF">LMG28138_01340</name>
</gene>
<accession>A0A6S7AYJ0</accession>
<name>A0A6S7AYJ0_9BURK</name>
<evidence type="ECO:0000313" key="3">
    <source>
        <dbReference type="Proteomes" id="UP000494115"/>
    </source>
</evidence>
<organism evidence="2 3">
    <name type="scientific">Pararobbsia alpina</name>
    <dbReference type="NCBI Taxonomy" id="621374"/>
    <lineage>
        <taxon>Bacteria</taxon>
        <taxon>Pseudomonadati</taxon>
        <taxon>Pseudomonadota</taxon>
        <taxon>Betaproteobacteria</taxon>
        <taxon>Burkholderiales</taxon>
        <taxon>Burkholderiaceae</taxon>
        <taxon>Pararobbsia</taxon>
    </lineage>
</organism>
<evidence type="ECO:0000313" key="2">
    <source>
        <dbReference type="EMBL" id="CAB3781800.1"/>
    </source>
</evidence>